<keyword evidence="7" id="KW-0472">Membrane</keyword>
<evidence type="ECO:0000256" key="7">
    <source>
        <dbReference type="SAM" id="Phobius"/>
    </source>
</evidence>
<protein>
    <submittedName>
        <fullName evidence="9">4Fe-4S binding protein</fullName>
    </submittedName>
</protein>
<keyword evidence="1" id="KW-0813">Transport</keyword>
<name>A0A6P1MPF6_9FIRM</name>
<dbReference type="GO" id="GO:0051539">
    <property type="term" value="F:4 iron, 4 sulfur cluster binding"/>
    <property type="evidence" value="ECO:0007669"/>
    <property type="project" value="UniProtKB-KW"/>
</dbReference>
<evidence type="ECO:0000256" key="1">
    <source>
        <dbReference type="ARBA" id="ARBA00022448"/>
    </source>
</evidence>
<dbReference type="PANTHER" id="PTHR30176">
    <property type="entry name" value="FERREDOXIN-TYPE PROTEIN NAPH"/>
    <property type="match status" value="1"/>
</dbReference>
<keyword evidence="7" id="KW-0812">Transmembrane</keyword>
<dbReference type="SUPFAM" id="SSF54862">
    <property type="entry name" value="4Fe-4S ferredoxins"/>
    <property type="match status" value="1"/>
</dbReference>
<feature type="transmembrane region" description="Helical" evidence="7">
    <location>
        <begin position="88"/>
        <end position="106"/>
    </location>
</feature>
<feature type="transmembrane region" description="Helical" evidence="7">
    <location>
        <begin position="12"/>
        <end position="37"/>
    </location>
</feature>
<sequence>MRQKIRKGVLTLTGLFFPVLFLWLSPFIIVIAASHGIISASAIMFGILFLISLIGSRLFCGWLCPAGAIQDQVAKSNDKPWNSRGKNLSKYVIWIIWFSFIIFLWIHHRTFKINLLYLCGINKYIVIIYFIVVMLIYLFTLLTGKRGMCHSLCWMAPFMIIGEKAADFLHIPRFRLKANSESCIACGQCNRQCPMSLNVCKMVKNNDMEHSECIFCLECVDVCPKKSIQYGIRKSNKADKRQD</sequence>
<dbReference type="InterPro" id="IPR017896">
    <property type="entry name" value="4Fe4S_Fe-S-bd"/>
</dbReference>
<dbReference type="GO" id="GO:0005886">
    <property type="term" value="C:plasma membrane"/>
    <property type="evidence" value="ECO:0007669"/>
    <property type="project" value="TreeGrafter"/>
</dbReference>
<evidence type="ECO:0000259" key="8">
    <source>
        <dbReference type="PROSITE" id="PS51379"/>
    </source>
</evidence>
<reference evidence="9 10" key="1">
    <citation type="submission" date="2020-01" db="EMBL/GenBank/DDBJ databases">
        <title>Genomic analysis of Aminipila sp. CBA3637.</title>
        <authorList>
            <person name="Kim Y.B."/>
            <person name="Roh S.W."/>
        </authorList>
    </citation>
    <scope>NUCLEOTIDE SEQUENCE [LARGE SCALE GENOMIC DNA]</scope>
    <source>
        <strain evidence="9 10">CBA3637</strain>
    </source>
</reference>
<evidence type="ECO:0000256" key="4">
    <source>
        <dbReference type="ARBA" id="ARBA00022982"/>
    </source>
</evidence>
<dbReference type="Pfam" id="PF13237">
    <property type="entry name" value="Fer4_10"/>
    <property type="match status" value="1"/>
</dbReference>
<evidence type="ECO:0000256" key="6">
    <source>
        <dbReference type="ARBA" id="ARBA00023014"/>
    </source>
</evidence>
<proteinExistence type="predicted"/>
<keyword evidence="10" id="KW-1185">Reference proteome</keyword>
<gene>
    <name evidence="9" type="ORF">Ami3637_15280</name>
</gene>
<keyword evidence="6" id="KW-0411">Iron-sulfur</keyword>
<keyword evidence="5" id="KW-0408">Iron</keyword>
<accession>A0A6P1MPF6</accession>
<feature type="domain" description="4Fe-4S ferredoxin-type" evidence="8">
    <location>
        <begin position="174"/>
        <end position="205"/>
    </location>
</feature>
<evidence type="ECO:0000256" key="5">
    <source>
        <dbReference type="ARBA" id="ARBA00023004"/>
    </source>
</evidence>
<organism evidence="9 10">
    <name type="scientific">Aminipila terrae</name>
    <dbReference type="NCBI Taxonomy" id="2697030"/>
    <lineage>
        <taxon>Bacteria</taxon>
        <taxon>Bacillati</taxon>
        <taxon>Bacillota</taxon>
        <taxon>Clostridia</taxon>
        <taxon>Peptostreptococcales</taxon>
        <taxon>Anaerovoracaceae</taxon>
        <taxon>Aminipila</taxon>
    </lineage>
</organism>
<feature type="transmembrane region" description="Helical" evidence="7">
    <location>
        <begin position="126"/>
        <end position="144"/>
    </location>
</feature>
<dbReference type="PANTHER" id="PTHR30176:SF3">
    <property type="entry name" value="FERREDOXIN-TYPE PROTEIN NAPH"/>
    <property type="match status" value="1"/>
</dbReference>
<dbReference type="KEGG" id="amic:Ami3637_15280"/>
<dbReference type="Proteomes" id="UP000463883">
    <property type="component" value="Chromosome"/>
</dbReference>
<dbReference type="GO" id="GO:0046872">
    <property type="term" value="F:metal ion binding"/>
    <property type="evidence" value="ECO:0007669"/>
    <property type="project" value="UniProtKB-KW"/>
</dbReference>
<keyword evidence="7" id="KW-1133">Transmembrane helix</keyword>
<evidence type="ECO:0000313" key="9">
    <source>
        <dbReference type="EMBL" id="QHI73556.1"/>
    </source>
</evidence>
<dbReference type="PROSITE" id="PS51379">
    <property type="entry name" value="4FE4S_FER_2"/>
    <property type="match status" value="2"/>
</dbReference>
<dbReference type="Gene3D" id="3.30.70.20">
    <property type="match status" value="1"/>
</dbReference>
<dbReference type="EMBL" id="CP047591">
    <property type="protein sequence ID" value="QHI73556.1"/>
    <property type="molecule type" value="Genomic_DNA"/>
</dbReference>
<evidence type="ECO:0000256" key="3">
    <source>
        <dbReference type="ARBA" id="ARBA00022723"/>
    </source>
</evidence>
<dbReference type="InterPro" id="IPR051684">
    <property type="entry name" value="Electron_Trans/Redox"/>
</dbReference>
<evidence type="ECO:0000313" key="10">
    <source>
        <dbReference type="Proteomes" id="UP000463883"/>
    </source>
</evidence>
<dbReference type="InterPro" id="IPR017900">
    <property type="entry name" value="4Fe4S_Fe_S_CS"/>
</dbReference>
<dbReference type="AlphaFoldDB" id="A0A6P1MPF6"/>
<feature type="domain" description="4Fe-4S ferredoxin-type" evidence="8">
    <location>
        <begin position="208"/>
        <end position="233"/>
    </location>
</feature>
<dbReference type="PROSITE" id="PS00198">
    <property type="entry name" value="4FE4S_FER_1"/>
    <property type="match status" value="1"/>
</dbReference>
<keyword evidence="4" id="KW-0249">Electron transport</keyword>
<feature type="transmembrane region" description="Helical" evidence="7">
    <location>
        <begin position="43"/>
        <end position="68"/>
    </location>
</feature>
<evidence type="ECO:0000256" key="2">
    <source>
        <dbReference type="ARBA" id="ARBA00022485"/>
    </source>
</evidence>
<dbReference type="Pfam" id="PF12801">
    <property type="entry name" value="Fer4_5"/>
    <property type="match status" value="1"/>
</dbReference>
<dbReference type="RefSeq" id="WP_162363321.1">
    <property type="nucleotide sequence ID" value="NZ_CP047591.1"/>
</dbReference>
<keyword evidence="2" id="KW-0004">4Fe-4S</keyword>
<keyword evidence="3" id="KW-0479">Metal-binding</keyword>